<reference evidence="3 6" key="3">
    <citation type="submission" date="2024-03" db="EMBL/GenBank/DDBJ databases">
        <title>Cross-transmission of Acinetobacter junii carrying blaOXA-58 in a neonatal intensive care unit.</title>
        <authorList>
            <person name="Bour M."/>
            <person name="Potron A."/>
            <person name="Lecointe D."/>
        </authorList>
    </citation>
    <scope>NUCLEOTIDE SEQUENCE [LARGE SCALE GENOMIC DNA]</scope>
    <source>
        <strain evidence="3 6">21A3096 case 1</strain>
    </source>
</reference>
<keyword evidence="6" id="KW-1185">Reference proteome</keyword>
<dbReference type="KEGG" id="ajn:BVL33_11905"/>
<evidence type="ECO:0000313" key="4">
    <source>
        <dbReference type="EMBL" id="RBA43093.1"/>
    </source>
</evidence>
<dbReference type="EMBL" id="JBBMLE010000052">
    <property type="protein sequence ID" value="MEK0253272.1"/>
    <property type="molecule type" value="Genomic_DNA"/>
</dbReference>
<organism evidence="4 5">
    <name type="scientific">Acinetobacter junii</name>
    <dbReference type="NCBI Taxonomy" id="40215"/>
    <lineage>
        <taxon>Bacteria</taxon>
        <taxon>Pseudomonadati</taxon>
        <taxon>Pseudomonadota</taxon>
        <taxon>Gammaproteobacteria</taxon>
        <taxon>Moraxellales</taxon>
        <taxon>Moraxellaceae</taxon>
        <taxon>Acinetobacter</taxon>
    </lineage>
</organism>
<dbReference type="PANTHER" id="PTHR36919">
    <property type="entry name" value="BLR1215 PROTEIN"/>
    <property type="match status" value="1"/>
</dbReference>
<dbReference type="Proteomes" id="UP001498501">
    <property type="component" value="Unassembled WGS sequence"/>
</dbReference>
<evidence type="ECO:0000313" key="3">
    <source>
        <dbReference type="EMBL" id="MEK0253272.1"/>
    </source>
</evidence>
<evidence type="ECO:0000313" key="5">
    <source>
        <dbReference type="Proteomes" id="UP000253688"/>
    </source>
</evidence>
<dbReference type="OrthoDB" id="9814399at2"/>
<dbReference type="Proteomes" id="UP001208534">
    <property type="component" value="Unassembled WGS sequence"/>
</dbReference>
<gene>
    <name evidence="4" type="ORF">DC346_15035</name>
    <name evidence="2" type="ORF">KTH64_09620</name>
    <name evidence="3" type="ORF">WM018_12370</name>
</gene>
<dbReference type="PANTHER" id="PTHR36919:SF3">
    <property type="entry name" value="BLL5882 PROTEIN"/>
    <property type="match status" value="1"/>
</dbReference>
<dbReference type="EMBL" id="QEWH01000113">
    <property type="protein sequence ID" value="RBA43093.1"/>
    <property type="molecule type" value="Genomic_DNA"/>
</dbReference>
<reference evidence="2" key="2">
    <citation type="submission" date="2021-06" db="EMBL/GenBank/DDBJ databases">
        <title>Propagation of a rapidly emergent carbapenem-resistant Acinetobacter baumannii lineage by various extra-hospital transmission networks.</title>
        <authorList>
            <person name="Calix J."/>
        </authorList>
    </citation>
    <scope>NUCLEOTIDE SEQUENCE</scope>
    <source>
        <strain evidence="2">WU_MDCI_Aw63</strain>
    </source>
</reference>
<evidence type="ECO:0000259" key="1">
    <source>
        <dbReference type="Pfam" id="PF09917"/>
    </source>
</evidence>
<dbReference type="Gene3D" id="2.40.128.520">
    <property type="match status" value="1"/>
</dbReference>
<feature type="domain" description="DUF2147" evidence="1">
    <location>
        <begin position="29"/>
        <end position="151"/>
    </location>
</feature>
<sequence length="157" mass="17329">MLNQMLMKGIMGLSLSFVSALGFSASIEGYWKSIEERTGEQLSIVEIRKGNDGRYHGKIVYRYPNSHGIALTNCSKCPAPFTNKPILGLQILSGFREDPNKPDSYIDGRVLEPTSGRIYKGKGVVTGEGKRLRMRGYMGVSALGRTVVWLRTDSANP</sequence>
<dbReference type="AlphaFoldDB" id="A0A2R4UNE9"/>
<dbReference type="Pfam" id="PF09917">
    <property type="entry name" value="DUF2147"/>
    <property type="match status" value="1"/>
</dbReference>
<accession>A0A2R4UNE9</accession>
<name>A0A2R4UNE9_ACIJU</name>
<proteinExistence type="predicted"/>
<evidence type="ECO:0000313" key="6">
    <source>
        <dbReference type="Proteomes" id="UP001498501"/>
    </source>
</evidence>
<protein>
    <submittedName>
        <fullName evidence="4">DUF2147 domain-containing protein</fullName>
    </submittedName>
</protein>
<dbReference type="Proteomes" id="UP000253688">
    <property type="component" value="Unassembled WGS sequence"/>
</dbReference>
<reference evidence="4 5" key="1">
    <citation type="submission" date="2018-04" db="EMBL/GenBank/DDBJ databases">
        <title>Acinetobacter junii Genome sequencing and assembly.</title>
        <authorList>
            <person name="Su J."/>
            <person name="Rensing C."/>
            <person name="Mazhar H.S."/>
        </authorList>
    </citation>
    <scope>NUCLEOTIDE SEQUENCE [LARGE SCALE GENOMIC DNA]</scope>
    <source>
        <strain evidence="4 5">SC22</strain>
    </source>
</reference>
<dbReference type="EMBL" id="JAHPRE010000034">
    <property type="protein sequence ID" value="MCU4397205.1"/>
    <property type="molecule type" value="Genomic_DNA"/>
</dbReference>
<dbReference type="RefSeq" id="WP_004955003.1">
    <property type="nucleotide sequence ID" value="NZ_BBOS01000022.1"/>
</dbReference>
<dbReference type="InterPro" id="IPR019223">
    <property type="entry name" value="DUF2147"/>
</dbReference>
<evidence type="ECO:0000313" key="2">
    <source>
        <dbReference type="EMBL" id="MCU4397205.1"/>
    </source>
</evidence>
<comment type="caution">
    <text evidence="4">The sequence shown here is derived from an EMBL/GenBank/DDBJ whole genome shotgun (WGS) entry which is preliminary data.</text>
</comment>